<evidence type="ECO:0000259" key="3">
    <source>
        <dbReference type="SMART" id="SM01007"/>
    </source>
</evidence>
<dbReference type="GO" id="GO:0019323">
    <property type="term" value="P:pentose catabolic process"/>
    <property type="evidence" value="ECO:0007669"/>
    <property type="project" value="TreeGrafter"/>
</dbReference>
<dbReference type="Pfam" id="PF00596">
    <property type="entry name" value="Aldolase_II"/>
    <property type="match status" value="1"/>
</dbReference>
<dbReference type="GO" id="GO:0005829">
    <property type="term" value="C:cytosol"/>
    <property type="evidence" value="ECO:0007669"/>
    <property type="project" value="TreeGrafter"/>
</dbReference>
<dbReference type="InterPro" id="IPR036409">
    <property type="entry name" value="Aldolase_II/adducin_N_sf"/>
</dbReference>
<evidence type="ECO:0000313" key="4">
    <source>
        <dbReference type="EMBL" id="RVU46140.1"/>
    </source>
</evidence>
<evidence type="ECO:0000256" key="2">
    <source>
        <dbReference type="ARBA" id="ARBA00023239"/>
    </source>
</evidence>
<dbReference type="PANTHER" id="PTHR22789">
    <property type="entry name" value="FUCULOSE PHOSPHATE ALDOLASE"/>
    <property type="match status" value="1"/>
</dbReference>
<dbReference type="SMART" id="SM01007">
    <property type="entry name" value="Aldolase_II"/>
    <property type="match status" value="1"/>
</dbReference>
<comment type="caution">
    <text evidence="4">The sequence shown here is derived from an EMBL/GenBank/DDBJ whole genome shotgun (WGS) entry which is preliminary data.</text>
</comment>
<dbReference type="PANTHER" id="PTHR22789:SF0">
    <property type="entry name" value="3-OXO-TETRONATE 4-PHOSPHATE DECARBOXYLASE-RELATED"/>
    <property type="match status" value="1"/>
</dbReference>
<dbReference type="SUPFAM" id="SSF53639">
    <property type="entry name" value="AraD/HMP-PK domain-like"/>
    <property type="match status" value="1"/>
</dbReference>
<keyword evidence="2" id="KW-0456">Lyase</keyword>
<organism evidence="4 5">
    <name type="scientific">Rubrivivax rivuli</name>
    <dbReference type="NCBI Taxonomy" id="1862385"/>
    <lineage>
        <taxon>Bacteria</taxon>
        <taxon>Pseudomonadati</taxon>
        <taxon>Pseudomonadota</taxon>
        <taxon>Betaproteobacteria</taxon>
        <taxon>Burkholderiales</taxon>
        <taxon>Sphaerotilaceae</taxon>
        <taxon>Rubrivivax</taxon>
    </lineage>
</organism>
<sequence length="239" mass="25530">MSAAALPQNPEFANETTAREAAVAAVRRLDASGMNRGSTGNLSLRWVRLEAGAPHDGMLITPTGMGADDLRAQDLVWVAIEGQGDAPRVVGDWQPSSEWHFHRAAYRARPDVQAVVHTHAPNATALACLDRPLPAFHYMVAIAGGVDVPLVPYNTFGTEALSQGVGQALRERDACLLAHHGLVSAARTLAQAMKVMQEIETLCEVYLKALAVGEPALLSAGQMSEVIGKFRGYGKSARR</sequence>
<proteinExistence type="predicted"/>
<name>A0A437RH96_9BURK</name>
<gene>
    <name evidence="4" type="ORF">EOE66_09755</name>
</gene>
<dbReference type="OrthoDB" id="5500703at2"/>
<evidence type="ECO:0000256" key="1">
    <source>
        <dbReference type="ARBA" id="ARBA00022723"/>
    </source>
</evidence>
<evidence type="ECO:0000313" key="5">
    <source>
        <dbReference type="Proteomes" id="UP000285575"/>
    </source>
</evidence>
<keyword evidence="5" id="KW-1185">Reference proteome</keyword>
<dbReference type="GO" id="GO:0046872">
    <property type="term" value="F:metal ion binding"/>
    <property type="evidence" value="ECO:0007669"/>
    <property type="project" value="UniProtKB-KW"/>
</dbReference>
<dbReference type="GO" id="GO:0016832">
    <property type="term" value="F:aldehyde-lyase activity"/>
    <property type="evidence" value="ECO:0007669"/>
    <property type="project" value="TreeGrafter"/>
</dbReference>
<accession>A0A437RH96</accession>
<dbReference type="InterPro" id="IPR001303">
    <property type="entry name" value="Aldolase_II/adducin_N"/>
</dbReference>
<reference evidence="4 5" key="1">
    <citation type="submission" date="2019-01" db="EMBL/GenBank/DDBJ databases">
        <authorList>
            <person name="Chen W.-M."/>
        </authorList>
    </citation>
    <scope>NUCLEOTIDE SEQUENCE [LARGE SCALE GENOMIC DNA]</scope>
    <source>
        <strain evidence="4 5">KYPY4</strain>
    </source>
</reference>
<feature type="domain" description="Class II aldolase/adducin N-terminal" evidence="3">
    <location>
        <begin position="20"/>
        <end position="207"/>
    </location>
</feature>
<dbReference type="Proteomes" id="UP000285575">
    <property type="component" value="Unassembled WGS sequence"/>
</dbReference>
<keyword evidence="1" id="KW-0479">Metal-binding</keyword>
<dbReference type="RefSeq" id="WP_128228506.1">
    <property type="nucleotide sequence ID" value="NZ_SACR01000003.1"/>
</dbReference>
<dbReference type="AlphaFoldDB" id="A0A437RH96"/>
<dbReference type="InterPro" id="IPR050197">
    <property type="entry name" value="Aldolase_class_II_sugar_metab"/>
</dbReference>
<dbReference type="EMBL" id="SACR01000003">
    <property type="protein sequence ID" value="RVU46140.1"/>
    <property type="molecule type" value="Genomic_DNA"/>
</dbReference>
<dbReference type="Gene3D" id="3.40.225.10">
    <property type="entry name" value="Class II aldolase/adducin N-terminal domain"/>
    <property type="match status" value="1"/>
</dbReference>
<protein>
    <submittedName>
        <fullName evidence="4">Class II aldolase</fullName>
    </submittedName>
</protein>